<dbReference type="PANTHER" id="PTHR36182">
    <property type="entry name" value="PROTEIN, PUTATIVE (AFU_ORTHOLOGUE AFUA_6G10930)-RELATED"/>
    <property type="match status" value="1"/>
</dbReference>
<gene>
    <name evidence="3" type="ORF">Daesc_002120</name>
</gene>
<feature type="signal peptide" evidence="2">
    <location>
        <begin position="1"/>
        <end position="20"/>
    </location>
</feature>
<dbReference type="Gene3D" id="2.70.50.70">
    <property type="match status" value="1"/>
</dbReference>
<evidence type="ECO:0000313" key="3">
    <source>
        <dbReference type="EMBL" id="KAK6956839.1"/>
    </source>
</evidence>
<feature type="compositionally biased region" description="Low complexity" evidence="1">
    <location>
        <begin position="305"/>
        <end position="317"/>
    </location>
</feature>
<dbReference type="PANTHER" id="PTHR36182:SF2">
    <property type="entry name" value="LYTIC POLYSACCHARIDE MONOOXYGENASE"/>
    <property type="match status" value="1"/>
</dbReference>
<dbReference type="AlphaFoldDB" id="A0AAX6MW49"/>
<comment type="caution">
    <text evidence="3">The sequence shown here is derived from an EMBL/GenBank/DDBJ whole genome shotgun (WGS) entry which is preliminary data.</text>
</comment>
<feature type="chain" id="PRO_5043612780" description="Lytic polysaccharide monooxygenase" evidence="2">
    <location>
        <begin position="21"/>
        <end position="378"/>
    </location>
</feature>
<name>A0AAX6MW49_9PEZI</name>
<dbReference type="Proteomes" id="UP001369815">
    <property type="component" value="Unassembled WGS sequence"/>
</dbReference>
<keyword evidence="2" id="KW-0732">Signal</keyword>
<organism evidence="3 4">
    <name type="scientific">Daldinia eschscholtzii</name>
    <dbReference type="NCBI Taxonomy" id="292717"/>
    <lineage>
        <taxon>Eukaryota</taxon>
        <taxon>Fungi</taxon>
        <taxon>Dikarya</taxon>
        <taxon>Ascomycota</taxon>
        <taxon>Pezizomycotina</taxon>
        <taxon>Sordariomycetes</taxon>
        <taxon>Xylariomycetidae</taxon>
        <taxon>Xylariales</taxon>
        <taxon>Hypoxylaceae</taxon>
        <taxon>Daldinia</taxon>
    </lineage>
</organism>
<feature type="compositionally biased region" description="Polar residues" evidence="1">
    <location>
        <begin position="258"/>
        <end position="304"/>
    </location>
</feature>
<feature type="region of interest" description="Disordered" evidence="1">
    <location>
        <begin position="230"/>
        <end position="317"/>
    </location>
</feature>
<evidence type="ECO:0000256" key="2">
    <source>
        <dbReference type="SAM" id="SignalP"/>
    </source>
</evidence>
<sequence length="378" mass="39955">MHSRLLNLVAFSALASLHKAHVILETPRPFRFVQYGPTNPISPSGEDFPCKIPAGGKLEPEGPPTVMAIGEDQPVSFTGHAVHGGGSCQFSLSGPVNDGAWETYPLKTAEWKVIHSIEGGCPARNQRGNLDGPNHDQYSLKIPEGIEPGDYIFAWTWLNRIGGQPEYYMNCAPITVTSAKAKRMDSIARRASVAKKATFPELFMANMGEVSGGCTTGEALKQQIAIAFPNPGASVDHPDGAENLFKQPCDGNPRAKQGQGSDPEISSASTSYQPGPTLTLEPETSTMSSSPALTISTTSVSPSLSTRPASTSTYAAAPPADPGTCIEGYLTCLDDGRHFATCTGGQLTFPQPIAPGFKCEVGSGIGLRISPVQGYIYV</sequence>
<keyword evidence="4" id="KW-1185">Reference proteome</keyword>
<reference evidence="3 4" key="1">
    <citation type="journal article" date="2024" name="Front Chem Biol">
        <title>Unveiling the potential of Daldinia eschscholtzii MFLUCC 19-0629 through bioactivity and bioinformatics studies for enhanced sustainable agriculture production.</title>
        <authorList>
            <person name="Brooks S."/>
            <person name="Weaver J.A."/>
            <person name="Klomchit A."/>
            <person name="Alharthi S.A."/>
            <person name="Onlamun T."/>
            <person name="Nurani R."/>
            <person name="Vong T.K."/>
            <person name="Alberti F."/>
            <person name="Greco C."/>
        </authorList>
    </citation>
    <scope>NUCLEOTIDE SEQUENCE [LARGE SCALE GENOMIC DNA]</scope>
    <source>
        <strain evidence="3">MFLUCC 19-0629</strain>
    </source>
</reference>
<protein>
    <recommendedName>
        <fullName evidence="5">Lytic polysaccharide monooxygenase</fullName>
    </recommendedName>
</protein>
<proteinExistence type="predicted"/>
<evidence type="ECO:0008006" key="5">
    <source>
        <dbReference type="Google" id="ProtNLM"/>
    </source>
</evidence>
<dbReference type="EMBL" id="JBANMG010000002">
    <property type="protein sequence ID" value="KAK6956839.1"/>
    <property type="molecule type" value="Genomic_DNA"/>
</dbReference>
<evidence type="ECO:0000256" key="1">
    <source>
        <dbReference type="SAM" id="MobiDB-lite"/>
    </source>
</evidence>
<accession>A0AAX6MW49</accession>
<evidence type="ECO:0000313" key="4">
    <source>
        <dbReference type="Proteomes" id="UP001369815"/>
    </source>
</evidence>